<dbReference type="GO" id="GO:0005768">
    <property type="term" value="C:endosome"/>
    <property type="evidence" value="ECO:0007669"/>
    <property type="project" value="TreeGrafter"/>
</dbReference>
<feature type="region of interest" description="Disordered" evidence="2">
    <location>
        <begin position="820"/>
        <end position="881"/>
    </location>
</feature>
<feature type="region of interest" description="Disordered" evidence="2">
    <location>
        <begin position="907"/>
        <end position="944"/>
    </location>
</feature>
<dbReference type="Gene3D" id="1.25.40.280">
    <property type="entry name" value="alix/aip1 like domains"/>
    <property type="match status" value="1"/>
</dbReference>
<dbReference type="Gene3D" id="1.20.140.50">
    <property type="entry name" value="alix/aip1 like domains"/>
    <property type="match status" value="1"/>
</dbReference>
<evidence type="ECO:0000313" key="4">
    <source>
        <dbReference type="EMBL" id="JAA61805.1"/>
    </source>
</evidence>
<dbReference type="CDD" id="cd09240">
    <property type="entry name" value="BRO1_Alix"/>
    <property type="match status" value="1"/>
</dbReference>
<dbReference type="CDD" id="cd09235">
    <property type="entry name" value="V_Alix"/>
    <property type="match status" value="1"/>
</dbReference>
<organism evidence="4">
    <name type="scientific">Rhipicephalus pulchellus</name>
    <name type="common">Yellow backed tick</name>
    <name type="synonym">Dermacentor pulchellus</name>
    <dbReference type="NCBI Taxonomy" id="72859"/>
    <lineage>
        <taxon>Eukaryota</taxon>
        <taxon>Metazoa</taxon>
        <taxon>Ecdysozoa</taxon>
        <taxon>Arthropoda</taxon>
        <taxon>Chelicerata</taxon>
        <taxon>Arachnida</taxon>
        <taxon>Acari</taxon>
        <taxon>Parasitiformes</taxon>
        <taxon>Ixodida</taxon>
        <taxon>Ixodoidea</taxon>
        <taxon>Ixodidae</taxon>
        <taxon>Rhipicephalinae</taxon>
        <taxon>Rhipicephalus</taxon>
        <taxon>Rhipicephalus</taxon>
    </lineage>
</organism>
<dbReference type="InterPro" id="IPR025304">
    <property type="entry name" value="ALIX_V_dom"/>
</dbReference>
<dbReference type="FunFam" id="1.25.40.280:FF:000001">
    <property type="entry name" value="programmed cell death 6-interacting protein-like isoform X1"/>
    <property type="match status" value="1"/>
</dbReference>
<dbReference type="SMART" id="SM01041">
    <property type="entry name" value="BRO1"/>
    <property type="match status" value="1"/>
</dbReference>
<dbReference type="AlphaFoldDB" id="L7MCT7"/>
<dbReference type="InterPro" id="IPR038499">
    <property type="entry name" value="BRO1_sf"/>
</dbReference>
<feature type="coiled-coil region" evidence="1">
    <location>
        <begin position="551"/>
        <end position="578"/>
    </location>
</feature>
<accession>L7MCT7</accession>
<dbReference type="GO" id="GO:0000281">
    <property type="term" value="P:mitotic cytokinesis"/>
    <property type="evidence" value="ECO:0007669"/>
    <property type="project" value="TreeGrafter"/>
</dbReference>
<protein>
    <submittedName>
        <fullName evidence="4">Putative programmed cell death 6-interacting protein</fullName>
    </submittedName>
</protein>
<dbReference type="Pfam" id="PF13949">
    <property type="entry name" value="ALIX_LYPXL_bnd"/>
    <property type="match status" value="1"/>
</dbReference>
<feature type="compositionally biased region" description="Low complexity" evidence="2">
    <location>
        <begin position="917"/>
        <end position="936"/>
    </location>
</feature>
<name>L7MCT7_RHIPC</name>
<dbReference type="InterPro" id="IPR004328">
    <property type="entry name" value="BRO1_dom"/>
</dbReference>
<dbReference type="PANTHER" id="PTHR23030">
    <property type="entry name" value="PCD6 INTERACTING PROTEIN-RELATED"/>
    <property type="match status" value="1"/>
</dbReference>
<dbReference type="Gene3D" id="1.20.120.560">
    <property type="entry name" value="alix/aip1 in complex with the ypdl late domain"/>
    <property type="match status" value="1"/>
</dbReference>
<feature type="non-terminal residue" evidence="4">
    <location>
        <position position="1"/>
    </location>
</feature>
<reference evidence="4" key="2">
    <citation type="journal article" date="2015" name="J. Proteomics">
        <title>Sexual differences in the sialomes of the zebra tick, Rhipicephalus pulchellus.</title>
        <authorList>
            <person name="Tan A.W."/>
            <person name="Francischetti I.M."/>
            <person name="Slovak M."/>
            <person name="Kini R.M."/>
            <person name="Ribeiro J.M."/>
        </authorList>
    </citation>
    <scope>NUCLEOTIDE SEQUENCE</scope>
    <source>
        <tissue evidence="4">Salivary gland</tissue>
    </source>
</reference>
<dbReference type="EMBL" id="GACK01003229">
    <property type="protein sequence ID" value="JAA61805.1"/>
    <property type="molecule type" value="mRNA"/>
</dbReference>
<dbReference type="Pfam" id="PF03097">
    <property type="entry name" value="BRO1"/>
    <property type="match status" value="1"/>
</dbReference>
<reference evidence="4" key="1">
    <citation type="submission" date="2012-11" db="EMBL/GenBank/DDBJ databases">
        <authorList>
            <person name="Lucero-Rivera Y.E."/>
            <person name="Tovar-Ramirez D."/>
        </authorList>
    </citation>
    <scope>NUCLEOTIDE SEQUENCE</scope>
    <source>
        <tissue evidence="4">Salivary gland</tissue>
    </source>
</reference>
<feature type="domain" description="BRO1" evidence="3">
    <location>
        <begin position="109"/>
        <end position="499"/>
    </location>
</feature>
<proteinExistence type="evidence at transcript level"/>
<evidence type="ECO:0000256" key="1">
    <source>
        <dbReference type="SAM" id="Coils"/>
    </source>
</evidence>
<evidence type="ECO:0000259" key="3">
    <source>
        <dbReference type="PROSITE" id="PS51180"/>
    </source>
</evidence>
<sequence length="944" mass="104889">CYFCDDHVFHFVSSCLAEEALLCLCQHKCLQGRHCVSFKVRSQVVMHIGCTVLHLLEDPAGLLKVLCASLQSFIITNVGTQACCNLRLHSSNVEEDAKLFRGWAKMTANYLAVPLKKTSEVDLIKPLAHVISAYYSTADEPSNYNEALTELNKLRMNATWRTLDKHESSLDIMYRYYDQLTSLESKVPPNDIQIPFKWKDAFDKGGFFSGTASLTLSSLSYEKLCILFNIAAMQSQIAAGLGADISDDEGLKTCAKYFQQASGIFQQMKHCAPNVHHDLTPDLEADTVSALQALMLAQAQESFFRKATADKMKDMIIAKVASQCEELYSDAAKQMGRDSLKSIWDREWLPIVVSKQAAFGAIAQYHQALLCHANKNVGEELARLQHAMDLMKTSEAQAGPSFSFRDEVRKISLLYEDVKKDNDFIYHARVPEIRSLPPIGKAVLAKPLPVPEKFSTSGQDLFGALLPVSVSQAVQKFEVRKTEIVNGEIARLRQQTQYLNGVLASMNLPAALEDTTGNSLPPSIRDKAEAVRAKGGIQAIRKLISDLPVLLERNREILNEGERLLKEEEESDRELRAQFRERWTRSPSEKLNEPLRNSLAKYKEIMRVATEADKTVQEKFQKHQRYIEMLSASDSELQNSIPSGNPTASNSPCVQRLRQLMEEVETIKAEREAIESELKSSTLDMKPKFLAALTEDGSINEQALSVEMLGEAYGPLQKQVSESIAKEQQIVQSIQAANAEFCQEKQGSGGNNREAVLKDLAAAHDMYMELTANLEEGTKFYNDLTQILLAFQNKISDFCFARKTEKEELMKHLQQSIVNKPAQSAPTPPSYAGGSAVSKTPPQRPPPPVTTSSTATTGGGGAGAPPYPLHGPQGMPQPQVAYPGYPQYPGYTPYPAVPMPTVYNPYAQPSYPGGGAVPQQYQPYPQYPPAQHQYPAYPYPRQPQ</sequence>
<dbReference type="PROSITE" id="PS51180">
    <property type="entry name" value="BRO1"/>
    <property type="match status" value="1"/>
</dbReference>
<feature type="compositionally biased region" description="Low complexity" evidence="2">
    <location>
        <begin position="870"/>
        <end position="881"/>
    </location>
</feature>
<keyword evidence="1" id="KW-0175">Coiled coil</keyword>
<evidence type="ECO:0000256" key="2">
    <source>
        <dbReference type="SAM" id="MobiDB-lite"/>
    </source>
</evidence>
<dbReference type="PANTHER" id="PTHR23030:SF39">
    <property type="entry name" value="PROGRAMMED CELL DEATH 6-INTERACTING PROTEIN"/>
    <property type="match status" value="1"/>
</dbReference>